<dbReference type="InterPro" id="IPR040442">
    <property type="entry name" value="Pyrv_kinase-like_dom_sf"/>
</dbReference>
<comment type="cofactor">
    <cofactor evidence="2">
        <name>Mg(2+)</name>
        <dbReference type="ChEBI" id="CHEBI:18420"/>
    </cofactor>
</comment>
<keyword evidence="8" id="KW-0762">Sugar transport</keyword>
<dbReference type="InterPro" id="IPR008731">
    <property type="entry name" value="PTS_EIN"/>
</dbReference>
<dbReference type="InterPro" id="IPR003018">
    <property type="entry name" value="GAF"/>
</dbReference>
<dbReference type="Gene3D" id="3.30.450.40">
    <property type="match status" value="1"/>
</dbReference>
<dbReference type="InterPro" id="IPR036618">
    <property type="entry name" value="PtsI_HPr-bd_sf"/>
</dbReference>
<dbReference type="InterPro" id="IPR023151">
    <property type="entry name" value="PEP_util_CS"/>
</dbReference>
<evidence type="ECO:0000256" key="12">
    <source>
        <dbReference type="ARBA" id="ARBA00022777"/>
    </source>
</evidence>
<dbReference type="InterPro" id="IPR015813">
    <property type="entry name" value="Pyrv/PenolPyrv_kinase-like_dom"/>
</dbReference>
<dbReference type="NCBIfam" id="TIGR01417">
    <property type="entry name" value="PTS_I_fam"/>
    <property type="match status" value="1"/>
</dbReference>
<accession>A0ABS4SKA0</accession>
<proteinExistence type="inferred from homology"/>
<evidence type="ECO:0000256" key="3">
    <source>
        <dbReference type="ARBA" id="ARBA00004496"/>
    </source>
</evidence>
<dbReference type="PANTHER" id="PTHR46244:SF6">
    <property type="entry name" value="PHOSPHOENOLPYRUVATE-PROTEIN PHOSPHOTRANSFERASE"/>
    <property type="match status" value="1"/>
</dbReference>
<dbReference type="Gene3D" id="1.10.274.10">
    <property type="entry name" value="PtsI, HPr-binding domain"/>
    <property type="match status" value="1"/>
</dbReference>
<dbReference type="Gene3D" id="3.20.20.60">
    <property type="entry name" value="Phosphoenolpyruvate-binding domains"/>
    <property type="match status" value="1"/>
</dbReference>
<keyword evidence="9 15" id="KW-0808">Transferase</keyword>
<dbReference type="InterPro" id="IPR006318">
    <property type="entry name" value="PTS_EI-like"/>
</dbReference>
<dbReference type="InterPro" id="IPR036637">
    <property type="entry name" value="Phosphohistidine_dom_sf"/>
</dbReference>
<comment type="caution">
    <text evidence="15">The sequence shown here is derived from an EMBL/GenBank/DDBJ whole genome shotgun (WGS) entry which is preliminary data.</text>
</comment>
<dbReference type="Pfam" id="PF00391">
    <property type="entry name" value="PEP-utilizers"/>
    <property type="match status" value="1"/>
</dbReference>
<dbReference type="InterPro" id="IPR029016">
    <property type="entry name" value="GAF-like_dom_sf"/>
</dbReference>
<evidence type="ECO:0000313" key="15">
    <source>
        <dbReference type="EMBL" id="MBP2291835.1"/>
    </source>
</evidence>
<dbReference type="SUPFAM" id="SSF51621">
    <property type="entry name" value="Phosphoenolpyruvate/pyruvate domain"/>
    <property type="match status" value="1"/>
</dbReference>
<gene>
    <name evidence="15" type="ORF">J2851_001584</name>
</gene>
<dbReference type="Proteomes" id="UP000781958">
    <property type="component" value="Unassembled WGS sequence"/>
</dbReference>
<keyword evidence="7" id="KW-0963">Cytoplasm</keyword>
<evidence type="ECO:0000256" key="13">
    <source>
        <dbReference type="ARBA" id="ARBA00022842"/>
    </source>
</evidence>
<dbReference type="SMART" id="SM00065">
    <property type="entry name" value="GAF"/>
    <property type="match status" value="1"/>
</dbReference>
<dbReference type="InterPro" id="IPR050499">
    <property type="entry name" value="PEP-utilizing_PTS_enzyme"/>
</dbReference>
<evidence type="ECO:0000256" key="4">
    <source>
        <dbReference type="ARBA" id="ARBA00007837"/>
    </source>
</evidence>
<reference evidence="15 16" key="1">
    <citation type="submission" date="2021-03" db="EMBL/GenBank/DDBJ databases">
        <title>Genomic Encyclopedia of Type Strains, Phase III (KMG-III): the genomes of soil and plant-associated and newly described type strains.</title>
        <authorList>
            <person name="Whitman W."/>
        </authorList>
    </citation>
    <scope>NUCLEOTIDE SEQUENCE [LARGE SCALE GENOMIC DNA]</scope>
    <source>
        <strain evidence="15 16">IMMIB AFH-6</strain>
    </source>
</reference>
<evidence type="ECO:0000256" key="9">
    <source>
        <dbReference type="ARBA" id="ARBA00022679"/>
    </source>
</evidence>
<dbReference type="EC" id="2.7.3.9" evidence="5"/>
<evidence type="ECO:0000256" key="1">
    <source>
        <dbReference type="ARBA" id="ARBA00000683"/>
    </source>
</evidence>
<evidence type="ECO:0000313" key="16">
    <source>
        <dbReference type="Proteomes" id="UP000781958"/>
    </source>
</evidence>
<keyword evidence="10" id="KW-0598">Phosphotransferase system</keyword>
<name>A0ABS4SKA0_9PROT</name>
<dbReference type="InterPro" id="IPR008279">
    <property type="entry name" value="PEP-util_enz_mobile_dom"/>
</dbReference>
<dbReference type="SUPFAM" id="SSF52009">
    <property type="entry name" value="Phosphohistidine domain"/>
    <property type="match status" value="1"/>
</dbReference>
<evidence type="ECO:0000256" key="2">
    <source>
        <dbReference type="ARBA" id="ARBA00001946"/>
    </source>
</evidence>
<dbReference type="SUPFAM" id="SSF47831">
    <property type="entry name" value="Enzyme I of the PEP:sugar phosphotransferase system HPr-binding (sub)domain"/>
    <property type="match status" value="1"/>
</dbReference>
<organism evidence="15 16">
    <name type="scientific">Azospirillum rugosum</name>
    <dbReference type="NCBI Taxonomy" id="416170"/>
    <lineage>
        <taxon>Bacteria</taxon>
        <taxon>Pseudomonadati</taxon>
        <taxon>Pseudomonadota</taxon>
        <taxon>Alphaproteobacteria</taxon>
        <taxon>Rhodospirillales</taxon>
        <taxon>Azospirillaceae</taxon>
        <taxon>Azospirillum</taxon>
    </lineage>
</organism>
<dbReference type="SUPFAM" id="SSF55781">
    <property type="entry name" value="GAF domain-like"/>
    <property type="match status" value="1"/>
</dbReference>
<comment type="similarity">
    <text evidence="4">Belongs to the PEP-utilizing enzyme family.</text>
</comment>
<dbReference type="EMBL" id="JAGINP010000004">
    <property type="protein sequence ID" value="MBP2291835.1"/>
    <property type="molecule type" value="Genomic_DNA"/>
</dbReference>
<comment type="catalytic activity">
    <reaction evidence="1">
        <text>L-histidyl-[protein] + phosphoenolpyruvate = N(pros)-phospho-L-histidyl-[protein] + pyruvate</text>
        <dbReference type="Rhea" id="RHEA:23880"/>
        <dbReference type="Rhea" id="RHEA-COMP:9745"/>
        <dbReference type="Rhea" id="RHEA-COMP:9746"/>
        <dbReference type="ChEBI" id="CHEBI:15361"/>
        <dbReference type="ChEBI" id="CHEBI:29979"/>
        <dbReference type="ChEBI" id="CHEBI:58702"/>
        <dbReference type="ChEBI" id="CHEBI:64837"/>
        <dbReference type="EC" id="2.7.3.9"/>
    </reaction>
</comment>
<protein>
    <recommendedName>
        <fullName evidence="5">phosphoenolpyruvate--protein phosphotransferase</fullName>
        <ecNumber evidence="5">2.7.3.9</ecNumber>
    </recommendedName>
</protein>
<dbReference type="Pfam" id="PF05524">
    <property type="entry name" value="PEP-utilisers_N"/>
    <property type="match status" value="1"/>
</dbReference>
<feature type="domain" description="GAF" evidence="14">
    <location>
        <begin position="33"/>
        <end position="179"/>
    </location>
</feature>
<dbReference type="PANTHER" id="PTHR46244">
    <property type="entry name" value="PHOSPHOENOLPYRUVATE-PROTEIN PHOSPHOTRANSFERASE"/>
    <property type="match status" value="1"/>
</dbReference>
<dbReference type="PRINTS" id="PR01736">
    <property type="entry name" value="PHPHTRNFRASE"/>
</dbReference>
<keyword evidence="11" id="KW-0479">Metal-binding</keyword>
<keyword evidence="16" id="KW-1185">Reference proteome</keyword>
<dbReference type="PROSITE" id="PS00742">
    <property type="entry name" value="PEP_ENZYMES_2"/>
    <property type="match status" value="1"/>
</dbReference>
<evidence type="ECO:0000256" key="10">
    <source>
        <dbReference type="ARBA" id="ARBA00022683"/>
    </source>
</evidence>
<sequence>MTDTVGEASAGFDGAASRRLLARLRDVMAGSGSGQERLDKIVSLIAAEMGADVCSAYVMRAGEVLELFSTFGLNQTAVHNTRLRVGEGIVGDIAGHARPIALDNAPSHPSFAYRPETGEDPFLSLAGVPILRGGKVRGVLVIQHKDRRRYTEEEVETLQTIAMVVAELVAQGELVNPQEVSSTGDPALLPARLSGTSLAGGLSMGLAVIHRPQLTIRQMVAEDAESELVRLNAAIATMHSAIDDLLAAAALAGLGEPKDILETYRMFAEDRGWLSRIREAIRMGLTAEAAVQQVQNDTRARMSHLTDPYIRERLLDLEDLTNRLLQHLAGRKSEADGGTLPDDIVLVARSMGPAELLDYDQRRLRAVVLEDGSPSSHVCIVARALNIPVVQANDALNRIEPLDPVIVDGDHGQVFVRPAEDIQMAFAESVALRTRKEQIYAEIRGLPSVTRDGVPISIQLNCGLLIDLPHLKASGAEGIGLYRTEIPFMVRSSYPDVKAQTDLYARILDEAGDKPVVFRTLDVGGDKMLPYIASGEEENPALGWRAIRIGLDHPSLLRQQLRSLLRAAAGRPLSVMFPMIAEVAEFDAAKRLLDLELKRLEQQGLEPPSRLRVGTMIEVPSLLWQLPALLARVDFLSVGSNDLTQYIFASDRGNPRTATRYDPLAPAMLCLLRRLVEACNDAGVPLSICGEMAGRPLDAMALLGIGFRSLSMSPPSVGPVKTMLRSLDVAALRQYMAGLYQKGDHSLRDKLRSFAKDHGVLI</sequence>
<evidence type="ECO:0000256" key="5">
    <source>
        <dbReference type="ARBA" id="ARBA00012232"/>
    </source>
</evidence>
<keyword evidence="13" id="KW-0460">Magnesium</keyword>
<dbReference type="InterPro" id="IPR000121">
    <property type="entry name" value="PEP_util_C"/>
</dbReference>
<evidence type="ECO:0000259" key="14">
    <source>
        <dbReference type="SMART" id="SM00065"/>
    </source>
</evidence>
<keyword evidence="6" id="KW-0813">Transport</keyword>
<dbReference type="Gene3D" id="3.50.30.10">
    <property type="entry name" value="Phosphohistidine domain"/>
    <property type="match status" value="1"/>
</dbReference>
<evidence type="ECO:0000256" key="7">
    <source>
        <dbReference type="ARBA" id="ARBA00022490"/>
    </source>
</evidence>
<dbReference type="GO" id="GO:0008965">
    <property type="term" value="F:phosphoenolpyruvate-protein phosphotransferase activity"/>
    <property type="evidence" value="ECO:0007669"/>
    <property type="project" value="UniProtKB-EC"/>
</dbReference>
<evidence type="ECO:0000256" key="6">
    <source>
        <dbReference type="ARBA" id="ARBA00022448"/>
    </source>
</evidence>
<dbReference type="RefSeq" id="WP_209765445.1">
    <property type="nucleotide sequence ID" value="NZ_JAGINP010000004.1"/>
</dbReference>
<comment type="subcellular location">
    <subcellularLocation>
        <location evidence="3">Cytoplasm</location>
    </subcellularLocation>
</comment>
<dbReference type="Pfam" id="PF02896">
    <property type="entry name" value="PEP-utilizers_C"/>
    <property type="match status" value="1"/>
</dbReference>
<dbReference type="Pfam" id="PF01590">
    <property type="entry name" value="GAF"/>
    <property type="match status" value="1"/>
</dbReference>
<evidence type="ECO:0000256" key="11">
    <source>
        <dbReference type="ARBA" id="ARBA00022723"/>
    </source>
</evidence>
<evidence type="ECO:0000256" key="8">
    <source>
        <dbReference type="ARBA" id="ARBA00022597"/>
    </source>
</evidence>
<keyword evidence="12" id="KW-0418">Kinase</keyword>